<organism evidence="1 2">
    <name type="scientific">Mucuna pruriens</name>
    <name type="common">Velvet bean</name>
    <name type="synonym">Dolichos pruriens</name>
    <dbReference type="NCBI Taxonomy" id="157652"/>
    <lineage>
        <taxon>Eukaryota</taxon>
        <taxon>Viridiplantae</taxon>
        <taxon>Streptophyta</taxon>
        <taxon>Embryophyta</taxon>
        <taxon>Tracheophyta</taxon>
        <taxon>Spermatophyta</taxon>
        <taxon>Magnoliopsida</taxon>
        <taxon>eudicotyledons</taxon>
        <taxon>Gunneridae</taxon>
        <taxon>Pentapetalae</taxon>
        <taxon>rosids</taxon>
        <taxon>fabids</taxon>
        <taxon>Fabales</taxon>
        <taxon>Fabaceae</taxon>
        <taxon>Papilionoideae</taxon>
        <taxon>50 kb inversion clade</taxon>
        <taxon>NPAAA clade</taxon>
        <taxon>indigoferoid/millettioid clade</taxon>
        <taxon>Phaseoleae</taxon>
        <taxon>Mucuna</taxon>
    </lineage>
</organism>
<gene>
    <name evidence="1" type="ORF">CR513_30280</name>
</gene>
<dbReference type="OrthoDB" id="1721106at2759"/>
<dbReference type="Proteomes" id="UP000257109">
    <property type="component" value="Unassembled WGS sequence"/>
</dbReference>
<sequence length="102" mass="11867">MTDLFAKEVVKLHQVPRSIVRDRDPTFISRLWQEFFKLKGTTLRMSTAYHLEINGQTKLMCGRKPPTLLRYLPSEILVEAMANDLKDCDEAIKQLTYHLQSS</sequence>
<keyword evidence="2" id="KW-1185">Reference proteome</keyword>
<accession>A0A371GC78</accession>
<protein>
    <recommendedName>
        <fullName evidence="3">Integrase catalytic domain-containing protein</fullName>
    </recommendedName>
</protein>
<dbReference type="AlphaFoldDB" id="A0A371GC78"/>
<dbReference type="Gene3D" id="3.30.420.10">
    <property type="entry name" value="Ribonuclease H-like superfamily/Ribonuclease H"/>
    <property type="match status" value="1"/>
</dbReference>
<dbReference type="PANTHER" id="PTHR35046:SF26">
    <property type="entry name" value="RNA-DIRECTED DNA POLYMERASE"/>
    <property type="match status" value="1"/>
</dbReference>
<proteinExistence type="predicted"/>
<name>A0A371GC78_MUCPR</name>
<dbReference type="EMBL" id="QJKJ01006034">
    <property type="protein sequence ID" value="RDX88164.1"/>
    <property type="molecule type" value="Genomic_DNA"/>
</dbReference>
<comment type="caution">
    <text evidence="1">The sequence shown here is derived from an EMBL/GenBank/DDBJ whole genome shotgun (WGS) entry which is preliminary data.</text>
</comment>
<dbReference type="InterPro" id="IPR012337">
    <property type="entry name" value="RNaseH-like_sf"/>
</dbReference>
<evidence type="ECO:0008006" key="3">
    <source>
        <dbReference type="Google" id="ProtNLM"/>
    </source>
</evidence>
<evidence type="ECO:0000313" key="2">
    <source>
        <dbReference type="Proteomes" id="UP000257109"/>
    </source>
</evidence>
<evidence type="ECO:0000313" key="1">
    <source>
        <dbReference type="EMBL" id="RDX88164.1"/>
    </source>
</evidence>
<feature type="non-terminal residue" evidence="1">
    <location>
        <position position="1"/>
    </location>
</feature>
<dbReference type="InterPro" id="IPR036397">
    <property type="entry name" value="RNaseH_sf"/>
</dbReference>
<dbReference type="STRING" id="157652.A0A371GC78"/>
<dbReference type="GO" id="GO:0003676">
    <property type="term" value="F:nucleic acid binding"/>
    <property type="evidence" value="ECO:0007669"/>
    <property type="project" value="InterPro"/>
</dbReference>
<reference evidence="1" key="1">
    <citation type="submission" date="2018-05" db="EMBL/GenBank/DDBJ databases">
        <title>Draft genome of Mucuna pruriens seed.</title>
        <authorList>
            <person name="Nnadi N.E."/>
            <person name="Vos R."/>
            <person name="Hasami M.H."/>
            <person name="Devisetty U.K."/>
            <person name="Aguiy J.C."/>
        </authorList>
    </citation>
    <scope>NUCLEOTIDE SEQUENCE [LARGE SCALE GENOMIC DNA]</scope>
    <source>
        <strain evidence="1">JCA_2017</strain>
    </source>
</reference>
<dbReference type="SUPFAM" id="SSF53098">
    <property type="entry name" value="Ribonuclease H-like"/>
    <property type="match status" value="1"/>
</dbReference>
<dbReference type="PANTHER" id="PTHR35046">
    <property type="entry name" value="ZINC KNUCKLE (CCHC-TYPE) FAMILY PROTEIN"/>
    <property type="match status" value="1"/>
</dbReference>